<keyword evidence="1" id="KW-1133">Transmembrane helix</keyword>
<organism evidence="2 3">
    <name type="scientific">Calidifontibacter indicus</name>
    <dbReference type="NCBI Taxonomy" id="419650"/>
    <lineage>
        <taxon>Bacteria</taxon>
        <taxon>Bacillati</taxon>
        <taxon>Actinomycetota</taxon>
        <taxon>Actinomycetes</taxon>
        <taxon>Micrococcales</taxon>
        <taxon>Dermacoccaceae</taxon>
        <taxon>Calidifontibacter</taxon>
    </lineage>
</organism>
<sequence>MLRRWILITAFTVVAYLAASIAWSAVQARPPVQPVGDQPGPLIVVSAPGLTFDDTPQARTSALWDLAREGAVGAMTTRGLSDHSCSAQSWLTLSAGVRTTLWKSVRAVPGSLPTQACPVAPEPTALGSGMAKHLQWTKWRTTTLSRTQPANIGALATLLAPSGSSKCVAAAGRDAALGAADTNGVISNYTPDPYQVDVNLCDVTFISLDRPDDAFLRRILDSAPPRATIIVGSFADDAGPERLHPVVVVGPGVQHGLLTSASTRQRGMVQLVDLSAFMFSRAGTKAVNLPEGRNLLVQPSGSPTAPVLRSGEISHALQVQHAAVGPFLIGFYGAVIMLLLVGVAGAILAARLSMEKQRQAAHHFTAFVAATAVAMPVSTWLVNLYPWWRHDDPTKILCSGIVLIAVALAAFARLGPWRRWTGGSTATLCLVTASVIALDVTHGDDLQFLSIMGLQPVYGGRYFGMGNVGFAFFATSALMFAAIVASPLAQGDRGRHGLAALTVLLVGAAAILVDGYPGWGAEAGGPIAMLPAFAYLAINAAGWRLTWLRFLLVTAAAAAVVFVMAALDYLRGPSQRTHLGDFFAQAVVHGNFSRVERVWQANWNMMTDNPAALLVPAIPLLLAYVLLRPQSRLAQPLRPIFDRLPVLSNGMAAVTVCWVIGFAVNDTGVGIPAAGLMLLAPLVLMQRARIAATPRSQVAPQEPR</sequence>
<evidence type="ECO:0000256" key="1">
    <source>
        <dbReference type="SAM" id="Phobius"/>
    </source>
</evidence>
<evidence type="ECO:0000313" key="2">
    <source>
        <dbReference type="EMBL" id="REF29657.1"/>
    </source>
</evidence>
<feature type="transmembrane region" description="Helical" evidence="1">
    <location>
        <begin position="364"/>
        <end position="388"/>
    </location>
</feature>
<feature type="transmembrane region" description="Helical" evidence="1">
    <location>
        <begin position="462"/>
        <end position="485"/>
    </location>
</feature>
<evidence type="ECO:0000313" key="3">
    <source>
        <dbReference type="Proteomes" id="UP000256253"/>
    </source>
</evidence>
<dbReference type="Proteomes" id="UP000256253">
    <property type="component" value="Unassembled WGS sequence"/>
</dbReference>
<feature type="transmembrane region" description="Helical" evidence="1">
    <location>
        <begin position="550"/>
        <end position="570"/>
    </location>
</feature>
<feature type="transmembrane region" description="Helical" evidence="1">
    <location>
        <begin position="667"/>
        <end position="685"/>
    </location>
</feature>
<keyword evidence="1" id="KW-0472">Membrane</keyword>
<keyword evidence="3" id="KW-1185">Reference proteome</keyword>
<dbReference type="AlphaFoldDB" id="A0A3D9UK10"/>
<feature type="transmembrane region" description="Helical" evidence="1">
    <location>
        <begin position="497"/>
        <end position="513"/>
    </location>
</feature>
<feature type="transmembrane region" description="Helical" evidence="1">
    <location>
        <begin position="640"/>
        <end position="661"/>
    </location>
</feature>
<proteinExistence type="predicted"/>
<feature type="transmembrane region" description="Helical" evidence="1">
    <location>
        <begin position="327"/>
        <end position="352"/>
    </location>
</feature>
<feature type="transmembrane region" description="Helical" evidence="1">
    <location>
        <begin position="611"/>
        <end position="628"/>
    </location>
</feature>
<gene>
    <name evidence="2" type="ORF">DFJ65_0620</name>
</gene>
<accession>A0A3D9UK10</accession>
<name>A0A3D9UK10_9MICO</name>
<feature type="transmembrane region" description="Helical" evidence="1">
    <location>
        <begin position="519"/>
        <end position="538"/>
    </location>
</feature>
<reference evidence="2 3" key="1">
    <citation type="submission" date="2018-08" db="EMBL/GenBank/DDBJ databases">
        <title>Sequencing the genomes of 1000 actinobacteria strains.</title>
        <authorList>
            <person name="Klenk H.-P."/>
        </authorList>
    </citation>
    <scope>NUCLEOTIDE SEQUENCE [LARGE SCALE GENOMIC DNA]</scope>
    <source>
        <strain evidence="2 3">DSM 22967</strain>
    </source>
</reference>
<comment type="caution">
    <text evidence="2">The sequence shown here is derived from an EMBL/GenBank/DDBJ whole genome shotgun (WGS) entry which is preliminary data.</text>
</comment>
<dbReference type="EMBL" id="QTUA01000001">
    <property type="protein sequence ID" value="REF29657.1"/>
    <property type="molecule type" value="Genomic_DNA"/>
</dbReference>
<feature type="transmembrane region" description="Helical" evidence="1">
    <location>
        <begin position="424"/>
        <end position="442"/>
    </location>
</feature>
<feature type="transmembrane region" description="Helical" evidence="1">
    <location>
        <begin position="394"/>
        <end position="412"/>
    </location>
</feature>
<protein>
    <submittedName>
        <fullName evidence="2">Uncharacterized protein</fullName>
    </submittedName>
</protein>
<keyword evidence="1" id="KW-0812">Transmembrane</keyword>